<gene>
    <name evidence="11" type="ORF">SAMN05421823_106269</name>
</gene>
<evidence type="ECO:0000256" key="1">
    <source>
        <dbReference type="ARBA" id="ARBA00004571"/>
    </source>
</evidence>
<feature type="signal peptide" evidence="9">
    <location>
        <begin position="1"/>
        <end position="22"/>
    </location>
</feature>
<dbReference type="AlphaFoldDB" id="A0A1G9KWL6"/>
<evidence type="ECO:0000256" key="9">
    <source>
        <dbReference type="SAM" id="SignalP"/>
    </source>
</evidence>
<dbReference type="Gene3D" id="2.40.170.20">
    <property type="entry name" value="TonB-dependent receptor, beta-barrel domain"/>
    <property type="match status" value="1"/>
</dbReference>
<feature type="chain" id="PRO_5011753188" evidence="9">
    <location>
        <begin position="23"/>
        <end position="693"/>
    </location>
</feature>
<keyword evidence="11" id="KW-0675">Receptor</keyword>
<keyword evidence="4 8" id="KW-0812">Transmembrane</keyword>
<dbReference type="RefSeq" id="WP_176956084.1">
    <property type="nucleotide sequence ID" value="NZ_FNFO01000006.1"/>
</dbReference>
<organism evidence="11 12">
    <name type="scientific">Catalinimonas alkaloidigena</name>
    <dbReference type="NCBI Taxonomy" id="1075417"/>
    <lineage>
        <taxon>Bacteria</taxon>
        <taxon>Pseudomonadati</taxon>
        <taxon>Bacteroidota</taxon>
        <taxon>Cytophagia</taxon>
        <taxon>Cytophagales</taxon>
        <taxon>Catalimonadaceae</taxon>
        <taxon>Catalinimonas</taxon>
    </lineage>
</organism>
<dbReference type="InterPro" id="IPR039426">
    <property type="entry name" value="TonB-dep_rcpt-like"/>
</dbReference>
<dbReference type="Proteomes" id="UP000198510">
    <property type="component" value="Unassembled WGS sequence"/>
</dbReference>
<comment type="similarity">
    <text evidence="8">Belongs to the TonB-dependent receptor family.</text>
</comment>
<evidence type="ECO:0000256" key="6">
    <source>
        <dbReference type="ARBA" id="ARBA00023136"/>
    </source>
</evidence>
<dbReference type="SUPFAM" id="SSF56935">
    <property type="entry name" value="Porins"/>
    <property type="match status" value="1"/>
</dbReference>
<evidence type="ECO:0000259" key="10">
    <source>
        <dbReference type="Pfam" id="PF07715"/>
    </source>
</evidence>
<evidence type="ECO:0000256" key="7">
    <source>
        <dbReference type="ARBA" id="ARBA00023237"/>
    </source>
</evidence>
<dbReference type="GO" id="GO:0015344">
    <property type="term" value="F:siderophore uptake transmembrane transporter activity"/>
    <property type="evidence" value="ECO:0007669"/>
    <property type="project" value="TreeGrafter"/>
</dbReference>
<dbReference type="GO" id="GO:0009279">
    <property type="term" value="C:cell outer membrane"/>
    <property type="evidence" value="ECO:0007669"/>
    <property type="project" value="UniProtKB-SubCell"/>
</dbReference>
<keyword evidence="7 8" id="KW-0998">Cell outer membrane</keyword>
<evidence type="ECO:0000313" key="11">
    <source>
        <dbReference type="EMBL" id="SDL53847.1"/>
    </source>
</evidence>
<dbReference type="InterPro" id="IPR036942">
    <property type="entry name" value="Beta-barrel_TonB_sf"/>
</dbReference>
<keyword evidence="6 8" id="KW-0472">Membrane</keyword>
<dbReference type="GO" id="GO:0044718">
    <property type="term" value="P:siderophore transmembrane transport"/>
    <property type="evidence" value="ECO:0007669"/>
    <property type="project" value="TreeGrafter"/>
</dbReference>
<evidence type="ECO:0000256" key="2">
    <source>
        <dbReference type="ARBA" id="ARBA00022448"/>
    </source>
</evidence>
<dbReference type="STRING" id="1075417.SAMN05421823_106269"/>
<dbReference type="InterPro" id="IPR037066">
    <property type="entry name" value="Plug_dom_sf"/>
</dbReference>
<keyword evidence="12" id="KW-1185">Reference proteome</keyword>
<keyword evidence="2 8" id="KW-0813">Transport</keyword>
<dbReference type="Gene3D" id="2.170.130.10">
    <property type="entry name" value="TonB-dependent receptor, plug domain"/>
    <property type="match status" value="1"/>
</dbReference>
<sequence length="693" mass="77892">MSHLRALQLWITLLAVPGLAYAQSADTTDLFSMPLEELADMKNSALASDLEKQLNAMTQVASQKPLALRNTPGIITVIRQEEIAASGARDLIDVLRLVPGMDFGVDVQNTVGLGIRGNWAAEGKILLLLDGQEMNETLYATIQLGNHFDVSQIKRIEIIRGPGSALYGGYAEYGVISIITHDAADLHGLRVTTTYGHIRGGTARRNVSVSGGQQWGDVGVQVALFAGQSHRSDGVFQGVEGSIARIDTILEHESIRFDTLYHPGTFAMMDQARLDPLNLNLSLHYKGLQFRTLADHYRSTTRDGYGVSLSRPYRNDFVSFYHELKYNWAVTSKLKIVPRLNFKQQTPYRNRQETDEYTAYDRTAQRLRGQVLVSYAPSRQIALTMGGEFFRDRALSRLEGDVFYNEQPTLAFTNEALFGQALLRHRLANVTIGARYDHNNAFGSAFVPRLGITRQWGNFHGKLLYGNSFRAPGLENVNLSLDGHILPERTRVIELEAGLQLSKSMFLTANLFDMNTQDPIFYFYDEATESEGYTNYERTGSRGLEVEYNVKTEWGFIHLNYAFYSAAGRKQTEAYEVADQPHARLAFPVHRVNLNSSFRLFRDWRLSPTASVSSARYAYLADASLARFAPTYLANVFVQRQHFLTKGLEAGVGVYDVFNQRYTFLQPYDGGHAPLPGTAREWVVRLSYTLDFN</sequence>
<evidence type="ECO:0000256" key="8">
    <source>
        <dbReference type="PROSITE-ProRule" id="PRU01360"/>
    </source>
</evidence>
<keyword evidence="5 9" id="KW-0732">Signal</keyword>
<dbReference type="PANTHER" id="PTHR30069">
    <property type="entry name" value="TONB-DEPENDENT OUTER MEMBRANE RECEPTOR"/>
    <property type="match status" value="1"/>
</dbReference>
<comment type="subcellular location">
    <subcellularLocation>
        <location evidence="1 8">Cell outer membrane</location>
        <topology evidence="1 8">Multi-pass membrane protein</topology>
    </subcellularLocation>
</comment>
<accession>A0A1G9KWL6</accession>
<feature type="domain" description="TonB-dependent receptor plug" evidence="10">
    <location>
        <begin position="68"/>
        <end position="174"/>
    </location>
</feature>
<dbReference type="PROSITE" id="PS52016">
    <property type="entry name" value="TONB_DEPENDENT_REC_3"/>
    <property type="match status" value="1"/>
</dbReference>
<evidence type="ECO:0000256" key="5">
    <source>
        <dbReference type="ARBA" id="ARBA00022729"/>
    </source>
</evidence>
<dbReference type="EMBL" id="FNFO01000006">
    <property type="protein sequence ID" value="SDL53847.1"/>
    <property type="molecule type" value="Genomic_DNA"/>
</dbReference>
<dbReference type="InterPro" id="IPR012910">
    <property type="entry name" value="Plug_dom"/>
</dbReference>
<dbReference type="PANTHER" id="PTHR30069:SF29">
    <property type="entry name" value="HEMOGLOBIN AND HEMOGLOBIN-HAPTOGLOBIN-BINDING PROTEIN 1-RELATED"/>
    <property type="match status" value="1"/>
</dbReference>
<keyword evidence="3 8" id="KW-1134">Transmembrane beta strand</keyword>
<evidence type="ECO:0000313" key="12">
    <source>
        <dbReference type="Proteomes" id="UP000198510"/>
    </source>
</evidence>
<evidence type="ECO:0000256" key="4">
    <source>
        <dbReference type="ARBA" id="ARBA00022692"/>
    </source>
</evidence>
<reference evidence="11 12" key="1">
    <citation type="submission" date="2016-10" db="EMBL/GenBank/DDBJ databases">
        <authorList>
            <person name="de Groot N.N."/>
        </authorList>
    </citation>
    <scope>NUCLEOTIDE SEQUENCE [LARGE SCALE GENOMIC DNA]</scope>
    <source>
        <strain evidence="11 12">DSM 25186</strain>
    </source>
</reference>
<protein>
    <submittedName>
        <fullName evidence="11">Outer membrane receptor for ferrienterochelin and colicins</fullName>
    </submittedName>
</protein>
<evidence type="ECO:0000256" key="3">
    <source>
        <dbReference type="ARBA" id="ARBA00022452"/>
    </source>
</evidence>
<dbReference type="Pfam" id="PF07715">
    <property type="entry name" value="Plug"/>
    <property type="match status" value="1"/>
</dbReference>
<name>A0A1G9KWL6_9BACT</name>
<proteinExistence type="inferred from homology"/>